<comment type="caution">
    <text evidence="2">The sequence shown here is derived from an EMBL/GenBank/DDBJ whole genome shotgun (WGS) entry which is preliminary data.</text>
</comment>
<name>A0ABQ9G162_9NEOP</name>
<dbReference type="EMBL" id="JARBHB010000016">
    <property type="protein sequence ID" value="KAJ8866228.1"/>
    <property type="molecule type" value="Genomic_DNA"/>
</dbReference>
<protein>
    <submittedName>
        <fullName evidence="2">Uncharacterized protein</fullName>
    </submittedName>
</protein>
<evidence type="ECO:0000256" key="1">
    <source>
        <dbReference type="SAM" id="MobiDB-lite"/>
    </source>
</evidence>
<evidence type="ECO:0000313" key="2">
    <source>
        <dbReference type="EMBL" id="KAJ8866228.1"/>
    </source>
</evidence>
<evidence type="ECO:0000313" key="3">
    <source>
        <dbReference type="Proteomes" id="UP001159363"/>
    </source>
</evidence>
<reference evidence="2 3" key="1">
    <citation type="submission" date="2023-02" db="EMBL/GenBank/DDBJ databases">
        <title>LHISI_Scaffold_Assembly.</title>
        <authorList>
            <person name="Stuart O.P."/>
            <person name="Cleave R."/>
            <person name="Magrath M.J.L."/>
            <person name="Mikheyev A.S."/>
        </authorList>
    </citation>
    <scope>NUCLEOTIDE SEQUENCE [LARGE SCALE GENOMIC DNA]</scope>
    <source>
        <strain evidence="2">Daus_M_001</strain>
        <tissue evidence="2">Leg muscle</tissue>
    </source>
</reference>
<feature type="compositionally biased region" description="Basic and acidic residues" evidence="1">
    <location>
        <begin position="144"/>
        <end position="155"/>
    </location>
</feature>
<accession>A0ABQ9G162</accession>
<gene>
    <name evidence="2" type="ORF">PR048_032071</name>
</gene>
<sequence length="728" mass="81465">MSPLAGPQDSSHWEPLWDRRGNQAATDFSGVVAGIYTATSALLRGWAPAPTRQIREYFSSSGKFACPTAALEVDESLEEDRRIVRPLAATLSVVKTEAAANEWKAETRKHIRRYMLQNFPVRTSGFSSDKYVTEREQTATSQTSHEHLQKDRDQLFAESSEQCRETSSHSVVPDNATSRRVFFGDLSFLSQFIPALFHTHLTSPSSALKTSITWREHPLVAMKILLIPEAIENVPAEFLLSAKPIAVETGVAMAELRILNTPPSSERSQYSSRTDLDSRWRFGYCLSQTTCASECECLNDVGGERTMYATPVWRATKSLGLMFHKAVERIFARSSELEPLKQVHCEVNVGRAVGSRREKRFSVRELYEASCNDESKLEDFELLFEEVNGRRSELLANFFTLWAKPPAEVAIDMEEVKQQLAMYEAVFRELSKIHNKQMLKRAEVASNSINDNTSSKCVFNQVPVLPTSPMPTFSGNRSEWTRFAELFNSMVGDDPHLTEMSQDDDTPTYTQLMKFLERQAIAEDHIQLIAVKEKVNNKHHKTAGNKISFSAHKFRPGNVPNTSQLPASPLKTTPVSVQEVGETKSAQDMVVAMLCTDHSSPSKVNLVRFPARSLIDSHMWESGQTTPLIGGFSRGSPRQRGSIAGQSSPLDNSEETELTHSIYVYIGAVAVTPCGRIRHRVVFAFEVLKRGADKVDSDVRINCSMAVMCKALNWRAVFSFCLCLPMGL</sequence>
<feature type="region of interest" description="Disordered" evidence="1">
    <location>
        <begin position="551"/>
        <end position="570"/>
    </location>
</feature>
<organism evidence="2 3">
    <name type="scientific">Dryococelus australis</name>
    <dbReference type="NCBI Taxonomy" id="614101"/>
    <lineage>
        <taxon>Eukaryota</taxon>
        <taxon>Metazoa</taxon>
        <taxon>Ecdysozoa</taxon>
        <taxon>Arthropoda</taxon>
        <taxon>Hexapoda</taxon>
        <taxon>Insecta</taxon>
        <taxon>Pterygota</taxon>
        <taxon>Neoptera</taxon>
        <taxon>Polyneoptera</taxon>
        <taxon>Phasmatodea</taxon>
        <taxon>Verophasmatodea</taxon>
        <taxon>Anareolatae</taxon>
        <taxon>Phasmatidae</taxon>
        <taxon>Eurycanthinae</taxon>
        <taxon>Dryococelus</taxon>
    </lineage>
</organism>
<feature type="region of interest" description="Disordered" evidence="1">
    <location>
        <begin position="630"/>
        <end position="653"/>
    </location>
</feature>
<keyword evidence="3" id="KW-1185">Reference proteome</keyword>
<feature type="compositionally biased region" description="Polar residues" evidence="1">
    <location>
        <begin position="559"/>
        <end position="570"/>
    </location>
</feature>
<feature type="region of interest" description="Disordered" evidence="1">
    <location>
        <begin position="130"/>
        <end position="155"/>
    </location>
</feature>
<dbReference type="Proteomes" id="UP001159363">
    <property type="component" value="Chromosome 15"/>
</dbReference>
<proteinExistence type="predicted"/>